<comment type="caution">
    <text evidence="1">The sequence shown here is derived from an EMBL/GenBank/DDBJ whole genome shotgun (WGS) entry which is preliminary data.</text>
</comment>
<sequence length="50" mass="5948">ETLRYEIRVERPQMIEYFFEVLYSRCAQSFASRKFSTRKRVGNNVLGPSS</sequence>
<name>W2VPE6_PHYNI</name>
<feature type="non-terminal residue" evidence="1">
    <location>
        <position position="50"/>
    </location>
</feature>
<proteinExistence type="predicted"/>
<dbReference type="EMBL" id="ANIX01004595">
    <property type="protein sequence ID" value="ETP00202.1"/>
    <property type="molecule type" value="Genomic_DNA"/>
</dbReference>
<organism evidence="1 2">
    <name type="scientific">Phytophthora nicotianae CJ01A1</name>
    <dbReference type="NCBI Taxonomy" id="1317063"/>
    <lineage>
        <taxon>Eukaryota</taxon>
        <taxon>Sar</taxon>
        <taxon>Stramenopiles</taxon>
        <taxon>Oomycota</taxon>
        <taxon>Peronosporomycetes</taxon>
        <taxon>Peronosporales</taxon>
        <taxon>Peronosporaceae</taxon>
        <taxon>Phytophthora</taxon>
    </lineage>
</organism>
<dbReference type="AlphaFoldDB" id="W2VPE6"/>
<dbReference type="Proteomes" id="UP000018958">
    <property type="component" value="Unassembled WGS sequence"/>
</dbReference>
<evidence type="ECO:0000313" key="1">
    <source>
        <dbReference type="EMBL" id="ETP00202.1"/>
    </source>
</evidence>
<gene>
    <name evidence="1" type="ORF">F441_22378</name>
</gene>
<evidence type="ECO:0000313" key="2">
    <source>
        <dbReference type="Proteomes" id="UP000018958"/>
    </source>
</evidence>
<accession>W2VPE6</accession>
<feature type="non-terminal residue" evidence="1">
    <location>
        <position position="1"/>
    </location>
</feature>
<reference evidence="1 2" key="1">
    <citation type="submission" date="2013-11" db="EMBL/GenBank/DDBJ databases">
        <title>The Genome Sequence of Phytophthora parasitica CJ01A1.</title>
        <authorList>
            <consortium name="The Broad Institute Genomics Platform"/>
            <person name="Russ C."/>
            <person name="Tyler B."/>
            <person name="Panabieres F."/>
            <person name="Shan W."/>
            <person name="Tripathy S."/>
            <person name="Grunwald N."/>
            <person name="Machado M."/>
            <person name="Johnson C.S."/>
            <person name="Walker B."/>
            <person name="Young S.K."/>
            <person name="Zeng Q."/>
            <person name="Gargeya S."/>
            <person name="Fitzgerald M."/>
            <person name="Haas B."/>
            <person name="Abouelleil A."/>
            <person name="Allen A.W."/>
            <person name="Alvarado L."/>
            <person name="Arachchi H.M."/>
            <person name="Berlin A.M."/>
            <person name="Chapman S.B."/>
            <person name="Gainer-Dewar J."/>
            <person name="Goldberg J."/>
            <person name="Griggs A."/>
            <person name="Gujja S."/>
            <person name="Hansen M."/>
            <person name="Howarth C."/>
            <person name="Imamovic A."/>
            <person name="Ireland A."/>
            <person name="Larimer J."/>
            <person name="McCowan C."/>
            <person name="Murphy C."/>
            <person name="Pearson M."/>
            <person name="Poon T.W."/>
            <person name="Priest M."/>
            <person name="Roberts A."/>
            <person name="Saif S."/>
            <person name="Shea T."/>
            <person name="Sisk P."/>
            <person name="Sykes S."/>
            <person name="Wortman J."/>
            <person name="Nusbaum C."/>
            <person name="Birren B."/>
        </authorList>
    </citation>
    <scope>NUCLEOTIDE SEQUENCE [LARGE SCALE GENOMIC DNA]</scope>
    <source>
        <strain evidence="1 2">CJ01A1</strain>
    </source>
</reference>
<protein>
    <submittedName>
        <fullName evidence="1">Uncharacterized protein</fullName>
    </submittedName>
</protein>